<accession>A0A820PU47</accession>
<protein>
    <submittedName>
        <fullName evidence="2">Uncharacterized protein</fullName>
    </submittedName>
</protein>
<feature type="non-terminal residue" evidence="2">
    <location>
        <position position="1"/>
    </location>
</feature>
<evidence type="ECO:0000313" key="2">
    <source>
        <dbReference type="EMBL" id="CAF4410388.1"/>
    </source>
</evidence>
<proteinExistence type="predicted"/>
<gene>
    <name evidence="2" type="ORF">KXQ929_LOCUS51554</name>
</gene>
<feature type="region of interest" description="Disordered" evidence="1">
    <location>
        <begin position="1"/>
        <end position="52"/>
    </location>
</feature>
<evidence type="ECO:0000256" key="1">
    <source>
        <dbReference type="SAM" id="MobiDB-lite"/>
    </source>
</evidence>
<feature type="compositionally biased region" description="Basic and acidic residues" evidence="1">
    <location>
        <begin position="1"/>
        <end position="20"/>
    </location>
</feature>
<feature type="compositionally biased region" description="Low complexity" evidence="1">
    <location>
        <begin position="21"/>
        <end position="43"/>
    </location>
</feature>
<dbReference type="Proteomes" id="UP000663868">
    <property type="component" value="Unassembled WGS sequence"/>
</dbReference>
<sequence length="115" mass="13036">QSKSSEKKPAKNSSSDKKETTTTSSATTTSTSKTKQQTSSNKSNRITIKKQHSLSTVITTIPRSKYEQINWEEPYIGIRFDPPTPPCSPSLFIWPEDSDQDEDDRILKQNFIIEI</sequence>
<organism evidence="2 3">
    <name type="scientific">Adineta steineri</name>
    <dbReference type="NCBI Taxonomy" id="433720"/>
    <lineage>
        <taxon>Eukaryota</taxon>
        <taxon>Metazoa</taxon>
        <taxon>Spiralia</taxon>
        <taxon>Gnathifera</taxon>
        <taxon>Rotifera</taxon>
        <taxon>Eurotatoria</taxon>
        <taxon>Bdelloidea</taxon>
        <taxon>Adinetida</taxon>
        <taxon>Adinetidae</taxon>
        <taxon>Adineta</taxon>
    </lineage>
</organism>
<comment type="caution">
    <text evidence="2">The sequence shown here is derived from an EMBL/GenBank/DDBJ whole genome shotgun (WGS) entry which is preliminary data.</text>
</comment>
<dbReference type="AlphaFoldDB" id="A0A820PU47"/>
<evidence type="ECO:0000313" key="3">
    <source>
        <dbReference type="Proteomes" id="UP000663868"/>
    </source>
</evidence>
<reference evidence="2" key="1">
    <citation type="submission" date="2021-02" db="EMBL/GenBank/DDBJ databases">
        <authorList>
            <person name="Nowell W R."/>
        </authorList>
    </citation>
    <scope>NUCLEOTIDE SEQUENCE</scope>
</reference>
<dbReference type="EMBL" id="CAJOBB010025688">
    <property type="protein sequence ID" value="CAF4410388.1"/>
    <property type="molecule type" value="Genomic_DNA"/>
</dbReference>
<name>A0A820PU47_9BILA</name>